<gene>
    <name evidence="1" type="ORF">GD627_02560</name>
</gene>
<proteinExistence type="predicted"/>
<reference evidence="1 2" key="1">
    <citation type="submission" date="2019-08" db="EMBL/GenBank/DDBJ databases">
        <title>Arthrobacter sp. nov., isolated from plateau pika and Tibetan wild ass.</title>
        <authorList>
            <person name="Ge Y."/>
        </authorList>
    </citation>
    <scope>NUCLEOTIDE SEQUENCE [LARGE SCALE GENOMIC DNA]</scope>
    <source>
        <strain evidence="1 2">785</strain>
    </source>
</reference>
<evidence type="ECO:0000313" key="1">
    <source>
        <dbReference type="EMBL" id="KAD4059978.1"/>
    </source>
</evidence>
<dbReference type="RefSeq" id="WP_152271223.1">
    <property type="nucleotide sequence ID" value="NZ_VTFX01000001.1"/>
</dbReference>
<dbReference type="EMBL" id="VTFX01000001">
    <property type="protein sequence ID" value="KAD4059978.1"/>
    <property type="molecule type" value="Genomic_DNA"/>
</dbReference>
<dbReference type="Proteomes" id="UP000326852">
    <property type="component" value="Unassembled WGS sequence"/>
</dbReference>
<protein>
    <submittedName>
        <fullName evidence="1">Uncharacterized protein</fullName>
    </submittedName>
</protein>
<evidence type="ECO:0000313" key="2">
    <source>
        <dbReference type="Proteomes" id="UP000326852"/>
    </source>
</evidence>
<name>A0A5N6MV43_9MICC</name>
<comment type="caution">
    <text evidence="1">The sequence shown here is derived from an EMBL/GenBank/DDBJ whole genome shotgun (WGS) entry which is preliminary data.</text>
</comment>
<accession>A0A5N6MV43</accession>
<dbReference type="AlphaFoldDB" id="A0A5N6MV43"/>
<organism evidence="1 2">
    <name type="scientific">Arthrobacter yangruifuii</name>
    <dbReference type="NCBI Taxonomy" id="2606616"/>
    <lineage>
        <taxon>Bacteria</taxon>
        <taxon>Bacillati</taxon>
        <taxon>Actinomycetota</taxon>
        <taxon>Actinomycetes</taxon>
        <taxon>Micrococcales</taxon>
        <taxon>Micrococcaceae</taxon>
        <taxon>Arthrobacter</taxon>
    </lineage>
</organism>
<sequence length="85" mass="9245">MRQSMMKLFGDREDPRIRIRETYWPDAADPQAAATHWAVAAIRARGLDPKDPRDGIAAVAALRAAKPELTLKTAAFLARSAGNSA</sequence>
<keyword evidence="2" id="KW-1185">Reference proteome</keyword>